<dbReference type="GO" id="GO:0016614">
    <property type="term" value="F:oxidoreductase activity, acting on CH-OH group of donors"/>
    <property type="evidence" value="ECO:0007669"/>
    <property type="project" value="InterPro"/>
</dbReference>
<keyword evidence="8" id="KW-1185">Reference proteome</keyword>
<dbReference type="PANTHER" id="PTHR11552">
    <property type="entry name" value="GLUCOSE-METHANOL-CHOLINE GMC OXIDOREDUCTASE"/>
    <property type="match status" value="1"/>
</dbReference>
<dbReference type="InterPro" id="IPR036188">
    <property type="entry name" value="FAD/NAD-bd_sf"/>
</dbReference>
<dbReference type="GO" id="GO:0050660">
    <property type="term" value="F:flavin adenine dinucleotide binding"/>
    <property type="evidence" value="ECO:0007669"/>
    <property type="project" value="InterPro"/>
</dbReference>
<dbReference type="OrthoDB" id="9785276at2"/>
<evidence type="ECO:0000313" key="7">
    <source>
        <dbReference type="EMBL" id="ORA07266.1"/>
    </source>
</evidence>
<dbReference type="PANTHER" id="PTHR11552:SF147">
    <property type="entry name" value="CHOLINE DEHYDROGENASE, MITOCHONDRIAL"/>
    <property type="match status" value="1"/>
</dbReference>
<evidence type="ECO:0000259" key="6">
    <source>
        <dbReference type="PROSITE" id="PS00624"/>
    </source>
</evidence>
<dbReference type="Pfam" id="PF00732">
    <property type="entry name" value="GMC_oxred_N"/>
    <property type="match status" value="1"/>
</dbReference>
<evidence type="ECO:0000256" key="4">
    <source>
        <dbReference type="ARBA" id="ARBA00022827"/>
    </source>
</evidence>
<accession>A0A1W9Z4K0</accession>
<comment type="similarity">
    <text evidence="2">Belongs to the GMC oxidoreductase family.</text>
</comment>
<dbReference type="SUPFAM" id="SSF51905">
    <property type="entry name" value="FAD/NAD(P)-binding domain"/>
    <property type="match status" value="1"/>
</dbReference>
<dbReference type="Pfam" id="PF05199">
    <property type="entry name" value="GMC_oxred_C"/>
    <property type="match status" value="1"/>
</dbReference>
<evidence type="ECO:0000256" key="3">
    <source>
        <dbReference type="ARBA" id="ARBA00022630"/>
    </source>
</evidence>
<name>A0A1W9Z4K0_MYCBA</name>
<dbReference type="PROSITE" id="PS00624">
    <property type="entry name" value="GMC_OXRED_2"/>
    <property type="match status" value="1"/>
</dbReference>
<organism evidence="7 8">
    <name type="scientific">Mycolicibacterium bacteremicum</name>
    <name type="common">Mycobacterium bacteremicum</name>
    <dbReference type="NCBI Taxonomy" id="564198"/>
    <lineage>
        <taxon>Bacteria</taxon>
        <taxon>Bacillati</taxon>
        <taxon>Actinomycetota</taxon>
        <taxon>Actinomycetes</taxon>
        <taxon>Mycobacteriales</taxon>
        <taxon>Mycobacteriaceae</taxon>
        <taxon>Mycolicibacterium</taxon>
    </lineage>
</organism>
<keyword evidence="4 5" id="KW-0274">FAD</keyword>
<sequence>MNPVADFDYVIVGAGSAGCLLANRLSANPAHRVLLIEAGGKDNWFWIKVPVGYLYTIANPRTDWCFTTEPDPGLADRSILYARGRVIGGCSSINAMIHMRGQASDYELWAQATGDDRWLWGGADGPGETLSIFKDLEAYFGGADEWHGADGEIRVEKPRVRWKILDAWQSAAEQVGISPIEEFNRGSNAGSAYFHVNQRRGRRWSMADAFLHPIAHRSNLTVYTQTQALRLLMDDQVRDDHRQGAWTTAVHRATGVRLLKDGHTIDVRARREVILSAGAIGSPHLMQASGLGPAGLLNQHGVPVAVDLPGVGENLQDHLQLRTVYRIRGARTVNTLYRNWITRAGMGLQYAAMRSGPLTMPPSTLGAFAKSDPTLASPDLEWHVQPLSLAKFGEPLHRFGAITPSVCNLRPTSRGHVRLADADPLTYPKITCNYLSTDADRDVAVRGLRMTRRIMAAPALARYQPDELLPGPQLVSDDDLAQAARELGTTIFHPVGTCAMGAFDSQGRPRSTSTVLDTDCRVHRVAGLRVIDASAMPTITSGNTNAPVMLIAERAARAILRRPGTE</sequence>
<protein>
    <submittedName>
        <fullName evidence="7">Choline dehydrogenase</fullName>
    </submittedName>
</protein>
<dbReference type="InterPro" id="IPR000172">
    <property type="entry name" value="GMC_OxRdtase_N"/>
</dbReference>
<dbReference type="RefSeq" id="WP_083055062.1">
    <property type="nucleotide sequence ID" value="NZ_JACKVM010000014.1"/>
</dbReference>
<evidence type="ECO:0000256" key="5">
    <source>
        <dbReference type="PIRSR" id="PIRSR000137-2"/>
    </source>
</evidence>
<evidence type="ECO:0000313" key="8">
    <source>
        <dbReference type="Proteomes" id="UP000192366"/>
    </source>
</evidence>
<comment type="caution">
    <text evidence="7">The sequence shown here is derived from an EMBL/GenBank/DDBJ whole genome shotgun (WGS) entry which is preliminary data.</text>
</comment>
<dbReference type="InterPro" id="IPR012132">
    <property type="entry name" value="GMC_OxRdtase"/>
</dbReference>
<gene>
    <name evidence="7" type="ORF">BST17_02035</name>
</gene>
<dbReference type="EMBL" id="MVHJ01000001">
    <property type="protein sequence ID" value="ORA07266.1"/>
    <property type="molecule type" value="Genomic_DNA"/>
</dbReference>
<reference evidence="7 8" key="1">
    <citation type="submission" date="2017-02" db="EMBL/GenBank/DDBJ databases">
        <title>The new phylogeny of genus Mycobacterium.</title>
        <authorList>
            <person name="Tortoli E."/>
            <person name="Trovato A."/>
            <person name="Cirillo D.M."/>
        </authorList>
    </citation>
    <scope>NUCLEOTIDE SEQUENCE [LARGE SCALE GENOMIC DNA]</scope>
    <source>
        <strain evidence="7 8">DSM 45578</strain>
    </source>
</reference>
<dbReference type="Gene3D" id="3.30.560.10">
    <property type="entry name" value="Glucose Oxidase, domain 3"/>
    <property type="match status" value="1"/>
</dbReference>
<comment type="cofactor">
    <cofactor evidence="1 5">
        <name>FAD</name>
        <dbReference type="ChEBI" id="CHEBI:57692"/>
    </cofactor>
</comment>
<dbReference type="STRING" id="564198.BST17_02035"/>
<dbReference type="Proteomes" id="UP000192366">
    <property type="component" value="Unassembled WGS sequence"/>
</dbReference>
<dbReference type="InterPro" id="IPR007867">
    <property type="entry name" value="GMC_OxRtase_C"/>
</dbReference>
<evidence type="ECO:0000256" key="2">
    <source>
        <dbReference type="ARBA" id="ARBA00010790"/>
    </source>
</evidence>
<evidence type="ECO:0000256" key="1">
    <source>
        <dbReference type="ARBA" id="ARBA00001974"/>
    </source>
</evidence>
<proteinExistence type="inferred from homology"/>
<dbReference type="SUPFAM" id="SSF54373">
    <property type="entry name" value="FAD-linked reductases, C-terminal domain"/>
    <property type="match status" value="1"/>
</dbReference>
<keyword evidence="3" id="KW-0285">Flavoprotein</keyword>
<dbReference type="Gene3D" id="3.50.50.60">
    <property type="entry name" value="FAD/NAD(P)-binding domain"/>
    <property type="match status" value="1"/>
</dbReference>
<dbReference type="AlphaFoldDB" id="A0A1W9Z4K0"/>
<dbReference type="PIRSF" id="PIRSF000137">
    <property type="entry name" value="Alcohol_oxidase"/>
    <property type="match status" value="1"/>
</dbReference>
<feature type="binding site" evidence="5">
    <location>
        <position position="86"/>
    </location>
    <ligand>
        <name>FAD</name>
        <dbReference type="ChEBI" id="CHEBI:57692"/>
    </ligand>
</feature>
<feature type="domain" description="Glucose-methanol-choline oxidoreductase N-terminal" evidence="6">
    <location>
        <begin position="278"/>
        <end position="292"/>
    </location>
</feature>